<dbReference type="RefSeq" id="WP_184105651.1">
    <property type="nucleotide sequence ID" value="NZ_JACHNX010000006.1"/>
</dbReference>
<dbReference type="Proteomes" id="UP000584663">
    <property type="component" value="Unassembled WGS sequence"/>
</dbReference>
<dbReference type="Proteomes" id="UP000704529">
    <property type="component" value="Unassembled WGS sequence"/>
</dbReference>
<feature type="compositionally biased region" description="Polar residues" evidence="1">
    <location>
        <begin position="14"/>
        <end position="25"/>
    </location>
</feature>
<evidence type="ECO:0000313" key="3">
    <source>
        <dbReference type="EMBL" id="MBB4609799.1"/>
    </source>
</evidence>
<reference evidence="3 5" key="1">
    <citation type="submission" date="2020-08" db="EMBL/GenBank/DDBJ databases">
        <title>Genomic Encyclopedia of Type Strains, Phase IV (KMG-IV): sequencing the most valuable type-strain genomes for metagenomic binning, comparative biology and taxonomic classification.</title>
        <authorList>
            <person name="Goeker M."/>
        </authorList>
    </citation>
    <scope>NUCLEOTIDE SEQUENCE [LARGE SCALE GENOMIC DNA]</scope>
    <source>
        <strain evidence="3 5">DSM 14562</strain>
    </source>
</reference>
<accession>A0AA40ZXB9</accession>
<dbReference type="AlphaFoldDB" id="A0AA40ZXB9"/>
<dbReference type="InterPro" id="IPR007936">
    <property type="entry name" value="VapE-like_dom"/>
</dbReference>
<feature type="region of interest" description="Disordered" evidence="1">
    <location>
        <begin position="1"/>
        <end position="25"/>
    </location>
</feature>
<comment type="caution">
    <text evidence="4">The sequence shown here is derived from an EMBL/GenBank/DDBJ whole genome shotgun (WGS) entry which is preliminary data.</text>
</comment>
<evidence type="ECO:0000313" key="5">
    <source>
        <dbReference type="Proteomes" id="UP000584663"/>
    </source>
</evidence>
<feature type="compositionally biased region" description="Low complexity" evidence="1">
    <location>
        <begin position="1"/>
        <end position="12"/>
    </location>
</feature>
<evidence type="ECO:0000313" key="6">
    <source>
        <dbReference type="Proteomes" id="UP000704529"/>
    </source>
</evidence>
<dbReference type="PANTHER" id="PTHR34985:SF1">
    <property type="entry name" value="SLR0554 PROTEIN"/>
    <property type="match status" value="1"/>
</dbReference>
<evidence type="ECO:0000259" key="2">
    <source>
        <dbReference type="Pfam" id="PF05272"/>
    </source>
</evidence>
<dbReference type="PANTHER" id="PTHR34985">
    <property type="entry name" value="SLR0554 PROTEIN"/>
    <property type="match status" value="1"/>
</dbReference>
<proteinExistence type="predicted"/>
<organism evidence="4 6">
    <name type="scientific">Sphingomonas yabuuchiae</name>
    <dbReference type="NCBI Taxonomy" id="172044"/>
    <lineage>
        <taxon>Bacteria</taxon>
        <taxon>Pseudomonadati</taxon>
        <taxon>Pseudomonadota</taxon>
        <taxon>Alphaproteobacteria</taxon>
        <taxon>Sphingomonadales</taxon>
        <taxon>Sphingomonadaceae</taxon>
        <taxon>Sphingomonas</taxon>
    </lineage>
</organism>
<protein>
    <submittedName>
        <fullName evidence="3">P-loop ATPase</fullName>
    </submittedName>
</protein>
<dbReference type="EMBL" id="JAFHKU010000123">
    <property type="protein sequence ID" value="MBN3558111.1"/>
    <property type="molecule type" value="Genomic_DNA"/>
</dbReference>
<keyword evidence="5" id="KW-1185">Reference proteome</keyword>
<gene>
    <name evidence="3" type="ORF">GGQ89_002021</name>
    <name evidence="4" type="ORF">JYA60_07710</name>
</gene>
<evidence type="ECO:0000256" key="1">
    <source>
        <dbReference type="SAM" id="MobiDB-lite"/>
    </source>
</evidence>
<dbReference type="Pfam" id="PF05272">
    <property type="entry name" value="VapE-like_dom"/>
    <property type="match status" value="1"/>
</dbReference>
<dbReference type="EMBL" id="JACHNX010000006">
    <property type="protein sequence ID" value="MBB4609799.1"/>
    <property type="molecule type" value="Genomic_DNA"/>
</dbReference>
<sequence>MTTPTSTTVKPTDFPNQPRSASASPPATIDNVAFLLDQAGIGARYNSVKKRVEVTVPGLVPTAENADNVTMAHVMSLCASHGISTGHVAEYVNAIADRHVFNPVADWIRSRPWDGEDRVQAMLNTIVVQPDYPETLQRALMHKWLRSAAAAAIMPDYKGRGVLTFQGAQGLGKTSWVKSLVSDPQLAKSVVKLDHHMDSSNKDSILGAISHWIVEMGEVESSLKKDLARLKGFITSDSDRIRRPYDRRERIVSHRVV</sequence>
<name>A0AA40ZXB9_9SPHN</name>
<evidence type="ECO:0000313" key="4">
    <source>
        <dbReference type="EMBL" id="MBN3558111.1"/>
    </source>
</evidence>
<reference evidence="4" key="2">
    <citation type="submission" date="2021-01" db="EMBL/GenBank/DDBJ databases">
        <title>Genome Sequencing of Type Strains.</title>
        <authorList>
            <person name="Lemaire J.F."/>
            <person name="Inderbitzin P."/>
            <person name="Collins S.B."/>
            <person name="Wespe N."/>
            <person name="Knight-Connoni V."/>
        </authorList>
    </citation>
    <scope>NUCLEOTIDE SEQUENCE</scope>
    <source>
        <strain evidence="4">DSM 14562</strain>
    </source>
</reference>
<feature type="domain" description="Virulence-associated protein E-like" evidence="2">
    <location>
        <begin position="110"/>
        <end position="257"/>
    </location>
</feature>